<dbReference type="PATRIC" id="fig|28092.6.peg.4487"/>
<dbReference type="GO" id="GO:0016787">
    <property type="term" value="F:hydrolase activity"/>
    <property type="evidence" value="ECO:0007669"/>
    <property type="project" value="UniProtKB-KW"/>
</dbReference>
<evidence type="ECO:0000313" key="2">
    <source>
        <dbReference type="EMBL" id="KKB62158.1"/>
    </source>
</evidence>
<dbReference type="PANTHER" id="PTHR43752:SF2">
    <property type="entry name" value="BNR_ASP-BOX REPEAT FAMILY PROTEIN"/>
    <property type="match status" value="1"/>
</dbReference>
<comment type="caution">
    <text evidence="2">The sequence shown here is derived from an EMBL/GenBank/DDBJ whole genome shotgun (WGS) entry which is preliminary data.</text>
</comment>
<dbReference type="InterPro" id="IPR036278">
    <property type="entry name" value="Sialidase_sf"/>
</dbReference>
<dbReference type="AlphaFoldDB" id="A0A0F5JWD8"/>
<gene>
    <name evidence="2" type="ORF">WM40_19110</name>
</gene>
<evidence type="ECO:0000313" key="3">
    <source>
        <dbReference type="Proteomes" id="UP000033618"/>
    </source>
</evidence>
<feature type="domain" description="Sialidase" evidence="1">
    <location>
        <begin position="44"/>
        <end position="369"/>
    </location>
</feature>
<sequence length="390" mass="42916">MTGAPRWDGTELATHFADSGRIEAFLPSACVQNHAANLHRLANGDLLCVWFGGTQEGIPDVSIYASRLAAGTTRWSEAVKLSDDPTRSEQNPVLFTAPGGALWLLYTAQKSGNQNTSIVRRRISRDHGTTWGPIETLFERAGTFVRQPLLVLADGSWLCPVFFCRSAPGERWSGNDDISAVMVSRDGGVSWSTHEVPDSTGCVHMNVQQLADGTLLALYRSRWADTIYASRSTNGRDWSAPEPTTLPNNNASVQFVVLRNGHLALVYNHSDASNATGRRKSLYDDIEDTEEDPNAPLRDQSASTRGTAFWGAPRAPMSLAISTDNGKTWRTRHLELGDGFCLTNDSKGQRNREYSYPSIIEAPDGSLDIAYTFFRQRIKYVNVSEAWIGG</sequence>
<dbReference type="EMBL" id="LAQU01000024">
    <property type="protein sequence ID" value="KKB62158.1"/>
    <property type="molecule type" value="Genomic_DNA"/>
</dbReference>
<keyword evidence="2" id="KW-0378">Hydrolase</keyword>
<keyword evidence="3" id="KW-1185">Reference proteome</keyword>
<dbReference type="Gene3D" id="2.120.10.10">
    <property type="match status" value="1"/>
</dbReference>
<dbReference type="STRING" id="28092.WM40_19110"/>
<accession>A0A0F5JWD8</accession>
<organism evidence="2 3">
    <name type="scientific">Robbsia andropogonis</name>
    <dbReference type="NCBI Taxonomy" id="28092"/>
    <lineage>
        <taxon>Bacteria</taxon>
        <taxon>Pseudomonadati</taxon>
        <taxon>Pseudomonadota</taxon>
        <taxon>Betaproteobacteria</taxon>
        <taxon>Burkholderiales</taxon>
        <taxon>Burkholderiaceae</taxon>
        <taxon>Robbsia</taxon>
    </lineage>
</organism>
<reference evidence="2 3" key="1">
    <citation type="submission" date="2015-03" db="EMBL/GenBank/DDBJ databases">
        <title>Draft Genome Sequence of Burkholderia andropogonis type strain ICMP2807, isolated from Sorghum bicolor.</title>
        <authorList>
            <person name="Lopes-Santos L."/>
            <person name="Castro D.B."/>
            <person name="Ottoboni L.M."/>
            <person name="Park D."/>
            <person name="Weirc B.S."/>
            <person name="Destefano S.A."/>
        </authorList>
    </citation>
    <scope>NUCLEOTIDE SEQUENCE [LARGE SCALE GENOMIC DNA]</scope>
    <source>
        <strain evidence="2 3">ICMP2807</strain>
    </source>
</reference>
<dbReference type="PANTHER" id="PTHR43752">
    <property type="entry name" value="BNR/ASP-BOX REPEAT FAMILY PROTEIN"/>
    <property type="match status" value="1"/>
</dbReference>
<evidence type="ECO:0000259" key="1">
    <source>
        <dbReference type="Pfam" id="PF13088"/>
    </source>
</evidence>
<dbReference type="CDD" id="cd15482">
    <property type="entry name" value="Sialidase_non-viral"/>
    <property type="match status" value="1"/>
</dbReference>
<name>A0A0F5JWD8_9BURK</name>
<dbReference type="Pfam" id="PF13088">
    <property type="entry name" value="BNR_2"/>
    <property type="match status" value="1"/>
</dbReference>
<dbReference type="Proteomes" id="UP000033618">
    <property type="component" value="Unassembled WGS sequence"/>
</dbReference>
<protein>
    <submittedName>
        <fullName evidence="2">Glycosyl hydrolase</fullName>
    </submittedName>
</protein>
<dbReference type="InterPro" id="IPR011040">
    <property type="entry name" value="Sialidase"/>
</dbReference>
<dbReference type="SUPFAM" id="SSF50939">
    <property type="entry name" value="Sialidases"/>
    <property type="match status" value="1"/>
</dbReference>
<proteinExistence type="predicted"/>